<dbReference type="Proteomes" id="UP000189055">
    <property type="component" value="Chromosome"/>
</dbReference>
<proteinExistence type="predicted"/>
<dbReference type="EMBL" id="BLJP01000017">
    <property type="protein sequence ID" value="GFE94676.1"/>
    <property type="molecule type" value="Genomic_DNA"/>
</dbReference>
<dbReference type="Proteomes" id="UP000548726">
    <property type="component" value="Unassembled WGS sequence"/>
</dbReference>
<dbReference type="AlphaFoldDB" id="A0A1U9LFL1"/>
<accession>A0A1U9LFL1</accession>
<evidence type="ECO:0000313" key="3">
    <source>
        <dbReference type="Proteomes" id="UP000189055"/>
    </source>
</evidence>
<evidence type="ECO:0000313" key="2">
    <source>
        <dbReference type="EMBL" id="GFE94676.1"/>
    </source>
</evidence>
<sequence length="67" mass="7641">MLTSHVLEIDGVFVGSFIQDCKPCPQRFYAVHEAVKSFHNQRFDHSGSLSRQITRQFRRARASSTSA</sequence>
<dbReference type="EMBL" id="CP014687">
    <property type="protein sequence ID" value="AQT05158.1"/>
    <property type="molecule type" value="Genomic_DNA"/>
</dbReference>
<keyword evidence="4" id="KW-1185">Reference proteome</keyword>
<dbReference type="KEGG" id="aper:A0U91_09965"/>
<reference evidence="1 3" key="1">
    <citation type="submission" date="2016-03" db="EMBL/GenBank/DDBJ databases">
        <title>Acetic acid bacteria sequencing.</title>
        <authorList>
            <person name="Brandt J."/>
            <person name="Jakob F."/>
            <person name="Vogel R.F."/>
        </authorList>
    </citation>
    <scope>NUCLEOTIDE SEQUENCE [LARGE SCALE GENOMIC DNA]</scope>
    <source>
        <strain evidence="1 3">TMW2.1084</strain>
    </source>
</reference>
<gene>
    <name evidence="1" type="ORF">A0U91_09965</name>
    <name evidence="2" type="ORF">DmAi_27350</name>
</gene>
<organism evidence="1 3">
    <name type="scientific">Acetobacter persici</name>
    <dbReference type="NCBI Taxonomy" id="1076596"/>
    <lineage>
        <taxon>Bacteria</taxon>
        <taxon>Pseudomonadati</taxon>
        <taxon>Pseudomonadota</taxon>
        <taxon>Alphaproteobacteria</taxon>
        <taxon>Acetobacterales</taxon>
        <taxon>Acetobacteraceae</taxon>
        <taxon>Acetobacter</taxon>
    </lineage>
</organism>
<evidence type="ECO:0000313" key="1">
    <source>
        <dbReference type="EMBL" id="AQT05158.1"/>
    </source>
</evidence>
<evidence type="ECO:0000313" key="4">
    <source>
        <dbReference type="Proteomes" id="UP000548726"/>
    </source>
</evidence>
<name>A0A1U9LFL1_9PROT</name>
<protein>
    <submittedName>
        <fullName evidence="1">Uncharacterized protein</fullName>
    </submittedName>
</protein>
<reference evidence="2 4" key="2">
    <citation type="journal article" date="2020" name="Cell Rep.">
        <title>Local necrotic cells trigger systemic immune activation via gut microbiome dysbiosis in Drosophila.</title>
        <authorList>
            <person name="Kosakamoto H."/>
            <person name="Yamauchi T."/>
            <person name="Akuzawa-Tokita Y."/>
            <person name="Nishimura K."/>
            <person name="Soga T."/>
            <person name="Murakami T."/>
            <person name="Mori H."/>
            <person name="Yamamoto K."/>
            <person name="Miyazaki R."/>
            <person name="Koto A."/>
            <person name="Miura M."/>
            <person name="Obata F."/>
        </authorList>
    </citation>
    <scope>NUCLEOTIDE SEQUENCE [LARGE SCALE GENOMIC DNA]</scope>
    <source>
        <strain evidence="2 4">Ai</strain>
    </source>
</reference>